<dbReference type="InterPro" id="IPR009057">
    <property type="entry name" value="Homeodomain-like_sf"/>
</dbReference>
<dbReference type="RefSeq" id="WP_377604245.1">
    <property type="nucleotide sequence ID" value="NZ_JBHUME010000009.1"/>
</dbReference>
<dbReference type="PROSITE" id="PS01124">
    <property type="entry name" value="HTH_ARAC_FAMILY_2"/>
    <property type="match status" value="1"/>
</dbReference>
<keyword evidence="2" id="KW-0238">DNA-binding</keyword>
<dbReference type="CDD" id="cd17536">
    <property type="entry name" value="REC_YesN-like"/>
    <property type="match status" value="1"/>
</dbReference>
<accession>A0ABW5PEX9</accession>
<evidence type="ECO:0000313" key="8">
    <source>
        <dbReference type="Proteomes" id="UP001597541"/>
    </source>
</evidence>
<dbReference type="EMBL" id="JBHUME010000009">
    <property type="protein sequence ID" value="MFD2613937.1"/>
    <property type="molecule type" value="Genomic_DNA"/>
</dbReference>
<evidence type="ECO:0000256" key="1">
    <source>
        <dbReference type="ARBA" id="ARBA00023015"/>
    </source>
</evidence>
<gene>
    <name evidence="7" type="ORF">ACFSUF_16095</name>
</gene>
<dbReference type="SMART" id="SM00448">
    <property type="entry name" value="REC"/>
    <property type="match status" value="1"/>
</dbReference>
<organism evidence="7 8">
    <name type="scientific">Paenibacillus gansuensis</name>
    <dbReference type="NCBI Taxonomy" id="306542"/>
    <lineage>
        <taxon>Bacteria</taxon>
        <taxon>Bacillati</taxon>
        <taxon>Bacillota</taxon>
        <taxon>Bacilli</taxon>
        <taxon>Bacillales</taxon>
        <taxon>Paenibacillaceae</taxon>
        <taxon>Paenibacillus</taxon>
    </lineage>
</organism>
<evidence type="ECO:0000256" key="3">
    <source>
        <dbReference type="ARBA" id="ARBA00023163"/>
    </source>
</evidence>
<dbReference type="Gene3D" id="3.40.50.2300">
    <property type="match status" value="1"/>
</dbReference>
<name>A0ABW5PEX9_9BACL</name>
<dbReference type="Pfam" id="PF00072">
    <property type="entry name" value="Response_reg"/>
    <property type="match status" value="1"/>
</dbReference>
<sequence>MYNVLIVDDEWYAIKAIQSGVQWPELQVNHVYEAGSADEARSILAAKPVDVMISDIEMPGESGLELQEWVREHYPRVETIFLTCHSDFQYAREALRLGSLEYLLKPVNFGELGKAVRKALEQVRLEQELDEISDNLQRYSSQWNNQLPLLIERLWQDILKERIPLSPQSLESSFRMYGIPLERDSEILPIMISIEEWKQEFSSRDEEILEYAMRRAAEEIILDGYGGAVILDRDGINFVILYLNKQKEVPQGIKERCRAFIRTCEASFYSRISCYIGERTAIPGIVQSFRSLENLERGNVTQRNTIIEQVGSPAEPKQSVPVSLPEFKELAALFEAGQEEELLSHVRGYFQRISKEPIDLNRLISIHNGFRQMIYSAVDRKGLSVSDIYRRNELNGDSRHVKSLQDLERWTLEMLSIGCAGFKAVSGESDSSVIRSVQAHLQNHLAEPFSRDALAELVYLNPAYLSRLFKKETGISLSDYLIGLRMEKSKELLMNSSFKIQHIAAIVGYESFPHFTRLFKKTVGISPLQFRRNHRILSE</sequence>
<dbReference type="SUPFAM" id="SSF46689">
    <property type="entry name" value="Homeodomain-like"/>
    <property type="match status" value="2"/>
</dbReference>
<keyword evidence="3" id="KW-0804">Transcription</keyword>
<reference evidence="8" key="1">
    <citation type="journal article" date="2019" name="Int. J. Syst. Evol. Microbiol.">
        <title>The Global Catalogue of Microorganisms (GCM) 10K type strain sequencing project: providing services to taxonomists for standard genome sequencing and annotation.</title>
        <authorList>
            <consortium name="The Broad Institute Genomics Platform"/>
            <consortium name="The Broad Institute Genome Sequencing Center for Infectious Disease"/>
            <person name="Wu L."/>
            <person name="Ma J."/>
        </authorList>
    </citation>
    <scope>NUCLEOTIDE SEQUENCE [LARGE SCALE GENOMIC DNA]</scope>
    <source>
        <strain evidence="8">KCTC 3950</strain>
    </source>
</reference>
<evidence type="ECO:0000313" key="7">
    <source>
        <dbReference type="EMBL" id="MFD2613937.1"/>
    </source>
</evidence>
<dbReference type="PANTHER" id="PTHR43280:SF28">
    <property type="entry name" value="HTH-TYPE TRANSCRIPTIONAL ACTIVATOR RHAS"/>
    <property type="match status" value="1"/>
</dbReference>
<dbReference type="PANTHER" id="PTHR43280">
    <property type="entry name" value="ARAC-FAMILY TRANSCRIPTIONAL REGULATOR"/>
    <property type="match status" value="1"/>
</dbReference>
<keyword evidence="1" id="KW-0805">Transcription regulation</keyword>
<dbReference type="InterPro" id="IPR011006">
    <property type="entry name" value="CheY-like_superfamily"/>
</dbReference>
<proteinExistence type="predicted"/>
<feature type="modified residue" description="4-aspartylphosphate" evidence="4">
    <location>
        <position position="55"/>
    </location>
</feature>
<dbReference type="SMART" id="SM00342">
    <property type="entry name" value="HTH_ARAC"/>
    <property type="match status" value="1"/>
</dbReference>
<dbReference type="Gene3D" id="1.10.10.60">
    <property type="entry name" value="Homeodomain-like"/>
    <property type="match status" value="2"/>
</dbReference>
<dbReference type="PROSITE" id="PS50110">
    <property type="entry name" value="RESPONSE_REGULATORY"/>
    <property type="match status" value="1"/>
</dbReference>
<dbReference type="InterPro" id="IPR018060">
    <property type="entry name" value="HTH_AraC"/>
</dbReference>
<comment type="caution">
    <text evidence="7">The sequence shown here is derived from an EMBL/GenBank/DDBJ whole genome shotgun (WGS) entry which is preliminary data.</text>
</comment>
<keyword evidence="8" id="KW-1185">Reference proteome</keyword>
<protein>
    <submittedName>
        <fullName evidence="7">Response regulator</fullName>
    </submittedName>
</protein>
<feature type="domain" description="HTH araC/xylS-type" evidence="5">
    <location>
        <begin position="435"/>
        <end position="533"/>
    </location>
</feature>
<evidence type="ECO:0000259" key="5">
    <source>
        <dbReference type="PROSITE" id="PS01124"/>
    </source>
</evidence>
<dbReference type="Proteomes" id="UP001597541">
    <property type="component" value="Unassembled WGS sequence"/>
</dbReference>
<dbReference type="InterPro" id="IPR001789">
    <property type="entry name" value="Sig_transdc_resp-reg_receiver"/>
</dbReference>
<evidence type="ECO:0000259" key="6">
    <source>
        <dbReference type="PROSITE" id="PS50110"/>
    </source>
</evidence>
<evidence type="ECO:0000256" key="2">
    <source>
        <dbReference type="ARBA" id="ARBA00023125"/>
    </source>
</evidence>
<feature type="domain" description="Response regulatory" evidence="6">
    <location>
        <begin position="3"/>
        <end position="120"/>
    </location>
</feature>
<dbReference type="SUPFAM" id="SSF52172">
    <property type="entry name" value="CheY-like"/>
    <property type="match status" value="1"/>
</dbReference>
<keyword evidence="4" id="KW-0597">Phosphoprotein</keyword>
<dbReference type="Pfam" id="PF12833">
    <property type="entry name" value="HTH_18"/>
    <property type="match status" value="1"/>
</dbReference>
<evidence type="ECO:0000256" key="4">
    <source>
        <dbReference type="PROSITE-ProRule" id="PRU00169"/>
    </source>
</evidence>